<accession>A0A5C4WKI4</accession>
<sequence length="79" mass="8729">MTILGDSAGAGSIAAQMVMPSAKGLFRRATRWRPGCASTRRAGARSRTRSPPSPPSWTARCCRRRRGRRWRAARAATWT</sequence>
<dbReference type="Proteomes" id="UP000312512">
    <property type="component" value="Unassembled WGS sequence"/>
</dbReference>
<dbReference type="EMBL" id="VDLX02000005">
    <property type="protein sequence ID" value="KAB8194811.1"/>
    <property type="molecule type" value="Genomic_DNA"/>
</dbReference>
<evidence type="ECO:0000313" key="2">
    <source>
        <dbReference type="Proteomes" id="UP000312512"/>
    </source>
</evidence>
<protein>
    <submittedName>
        <fullName evidence="1">Carboxylesterase family protein</fullName>
    </submittedName>
</protein>
<organism evidence="1 2">
    <name type="scientific">Nonomuraea phyllanthi</name>
    <dbReference type="NCBI Taxonomy" id="2219224"/>
    <lineage>
        <taxon>Bacteria</taxon>
        <taxon>Bacillati</taxon>
        <taxon>Actinomycetota</taxon>
        <taxon>Actinomycetes</taxon>
        <taxon>Streptosporangiales</taxon>
        <taxon>Streptosporangiaceae</taxon>
        <taxon>Nonomuraea</taxon>
    </lineage>
</organism>
<reference evidence="1 2" key="1">
    <citation type="submission" date="2019-10" db="EMBL/GenBank/DDBJ databases">
        <title>Nonomuraea sp. nov., isolated from Phyllanthus amarus.</title>
        <authorList>
            <person name="Klykleung N."/>
            <person name="Tanasupawat S."/>
        </authorList>
    </citation>
    <scope>NUCLEOTIDE SEQUENCE [LARGE SCALE GENOMIC DNA]</scope>
    <source>
        <strain evidence="1 2">PA1-10</strain>
    </source>
</reference>
<dbReference type="SUPFAM" id="SSF53474">
    <property type="entry name" value="alpha/beta-Hydrolases"/>
    <property type="match status" value="1"/>
</dbReference>
<dbReference type="InterPro" id="IPR029058">
    <property type="entry name" value="AB_hydrolase_fold"/>
</dbReference>
<dbReference type="AlphaFoldDB" id="A0A5C4WKI4"/>
<name>A0A5C4WKI4_9ACTN</name>
<evidence type="ECO:0000313" key="1">
    <source>
        <dbReference type="EMBL" id="KAB8194811.1"/>
    </source>
</evidence>
<accession>A0A5P9YRJ5</accession>
<dbReference type="Gene3D" id="3.40.50.1820">
    <property type="entry name" value="alpha/beta hydrolase"/>
    <property type="match status" value="1"/>
</dbReference>
<dbReference type="RefSeq" id="WP_139631403.1">
    <property type="nucleotide sequence ID" value="NZ_CP045572.1"/>
</dbReference>
<gene>
    <name evidence="1" type="ORF">FH608_016740</name>
</gene>
<comment type="caution">
    <text evidence="1">The sequence shown here is derived from an EMBL/GenBank/DDBJ whole genome shotgun (WGS) entry which is preliminary data.</text>
</comment>
<proteinExistence type="predicted"/>
<keyword evidence="2" id="KW-1185">Reference proteome</keyword>